<evidence type="ECO:0000313" key="1">
    <source>
        <dbReference type="Proteomes" id="UP000887569"/>
    </source>
</evidence>
<keyword evidence="1" id="KW-1185">Reference proteome</keyword>
<dbReference type="WBParaSite" id="PgR053_g024_t04">
    <property type="protein sequence ID" value="PgR053_g024_t04"/>
    <property type="gene ID" value="PgR053_g024"/>
</dbReference>
<accession>A0A915BQP8</accession>
<dbReference type="WBParaSite" id="PgR053_g024_t01">
    <property type="protein sequence ID" value="PgR053_g024_t01"/>
    <property type="gene ID" value="PgR053_g024"/>
</dbReference>
<organism evidence="1 2">
    <name type="scientific">Parascaris univalens</name>
    <name type="common">Nematode worm</name>
    <dbReference type="NCBI Taxonomy" id="6257"/>
    <lineage>
        <taxon>Eukaryota</taxon>
        <taxon>Metazoa</taxon>
        <taxon>Ecdysozoa</taxon>
        <taxon>Nematoda</taxon>
        <taxon>Chromadorea</taxon>
        <taxon>Rhabditida</taxon>
        <taxon>Spirurina</taxon>
        <taxon>Ascaridomorpha</taxon>
        <taxon>Ascaridoidea</taxon>
        <taxon>Ascarididae</taxon>
        <taxon>Parascaris</taxon>
    </lineage>
</organism>
<dbReference type="AlphaFoldDB" id="A0A915BQP8"/>
<proteinExistence type="predicted"/>
<sequence length="46" mass="5310">MLTELLRCLTLSRNERASRSLQFPHLFIVPELAYGRFLSNMIVTDG</sequence>
<evidence type="ECO:0000313" key="3">
    <source>
        <dbReference type="WBParaSite" id="PgR053_g024_t04"/>
    </source>
</evidence>
<evidence type="ECO:0000313" key="2">
    <source>
        <dbReference type="WBParaSite" id="PgR053_g024_t01"/>
    </source>
</evidence>
<dbReference type="Proteomes" id="UP000887569">
    <property type="component" value="Unplaced"/>
</dbReference>
<name>A0A915BQP8_PARUN</name>
<reference evidence="2 3" key="1">
    <citation type="submission" date="2022-11" db="UniProtKB">
        <authorList>
            <consortium name="WormBaseParasite"/>
        </authorList>
    </citation>
    <scope>IDENTIFICATION</scope>
</reference>
<protein>
    <submittedName>
        <fullName evidence="2 3">Uncharacterized protein</fullName>
    </submittedName>
</protein>